<accession>A0ABP8N509</accession>
<evidence type="ECO:0000313" key="3">
    <source>
        <dbReference type="EMBL" id="GAA4461456.1"/>
    </source>
</evidence>
<comment type="caution">
    <text evidence="3">The sequence shown here is derived from an EMBL/GenBank/DDBJ whole genome shotgun (WGS) entry which is preliminary data.</text>
</comment>
<protein>
    <submittedName>
        <fullName evidence="3">Poly-gamma-glutamate system protein</fullName>
    </submittedName>
</protein>
<dbReference type="EMBL" id="BAABGA010000054">
    <property type="protein sequence ID" value="GAA4461456.1"/>
    <property type="molecule type" value="Genomic_DNA"/>
</dbReference>
<feature type="transmembrane region" description="Helical" evidence="2">
    <location>
        <begin position="354"/>
        <end position="376"/>
    </location>
</feature>
<keyword evidence="2" id="KW-0472">Membrane</keyword>
<name>A0ABP8N509_9BACT</name>
<feature type="region of interest" description="Disordered" evidence="1">
    <location>
        <begin position="386"/>
        <end position="406"/>
    </location>
</feature>
<evidence type="ECO:0000313" key="4">
    <source>
        <dbReference type="Proteomes" id="UP001500840"/>
    </source>
</evidence>
<proteinExistence type="predicted"/>
<evidence type="ECO:0000256" key="2">
    <source>
        <dbReference type="SAM" id="Phobius"/>
    </source>
</evidence>
<evidence type="ECO:0000256" key="1">
    <source>
        <dbReference type="SAM" id="MobiDB-lite"/>
    </source>
</evidence>
<dbReference type="RefSeq" id="WP_345325534.1">
    <property type="nucleotide sequence ID" value="NZ_BAABGA010000054.1"/>
</dbReference>
<dbReference type="Proteomes" id="UP001500840">
    <property type="component" value="Unassembled WGS sequence"/>
</dbReference>
<organism evidence="3 4">
    <name type="scientific">Novipirellula rosea</name>
    <dbReference type="NCBI Taxonomy" id="1031540"/>
    <lineage>
        <taxon>Bacteria</taxon>
        <taxon>Pseudomonadati</taxon>
        <taxon>Planctomycetota</taxon>
        <taxon>Planctomycetia</taxon>
        <taxon>Pirellulales</taxon>
        <taxon>Pirellulaceae</taxon>
        <taxon>Novipirellula</taxon>
    </lineage>
</organism>
<keyword evidence="2" id="KW-0812">Transmembrane</keyword>
<gene>
    <name evidence="3" type="primary">pgsW_1</name>
    <name evidence="3" type="ORF">GCM10023156_44110</name>
</gene>
<dbReference type="NCBIfam" id="TIGR04332">
    <property type="entry name" value="gamma_Glu_sys"/>
    <property type="match status" value="1"/>
</dbReference>
<sequence length="406" mass="43908">MSDISNSVETGKTPFQVMYWRPKRLSRAGLWAGMILSLSGMAVVHFWPAKVSPEDQEQLLAAATKAESAMRVIADAHQQQGHRLVAKLDPQGSRLIGPSMSLVTSKLGSLESKQTSINPNFAAVVVKWFEEAGVKPGDRVAIGASGSWPALNIAVYAAAETLQLKPTIILSAASSQYGANRPEMMWVDMEKYMHDADLISFRAKAGTFGGLYDRASGMPEQTRQLLTDAMKRNGIPMLASTGLRDLIDERMALYESEIQSDSYAAYVNVGGGSASIGGSEGNERFAPGVHTQIPGDQPLPNCIATRMLAKNVPVINVVDAKSIADQYAMPIAPAVHPSVGQGDVFGKNVYRRSLAGVVMGLTWLMMAITVAPGIVLHPMRSWRTWRKPADDSPETSSMPKHVELMI</sequence>
<keyword evidence="4" id="KW-1185">Reference proteome</keyword>
<reference evidence="4" key="1">
    <citation type="journal article" date="2019" name="Int. J. Syst. Evol. Microbiol.">
        <title>The Global Catalogue of Microorganisms (GCM) 10K type strain sequencing project: providing services to taxonomists for standard genome sequencing and annotation.</title>
        <authorList>
            <consortium name="The Broad Institute Genomics Platform"/>
            <consortium name="The Broad Institute Genome Sequencing Center for Infectious Disease"/>
            <person name="Wu L."/>
            <person name="Ma J."/>
        </authorList>
    </citation>
    <scope>NUCLEOTIDE SEQUENCE [LARGE SCALE GENOMIC DNA]</scope>
    <source>
        <strain evidence="4">JCM 17759</strain>
    </source>
</reference>
<keyword evidence="2" id="KW-1133">Transmembrane helix</keyword>
<feature type="transmembrane region" description="Helical" evidence="2">
    <location>
        <begin position="28"/>
        <end position="47"/>
    </location>
</feature>
<dbReference type="InterPro" id="IPR027602">
    <property type="entry name" value="PGA_system"/>
</dbReference>